<reference evidence="1 2" key="1">
    <citation type="submission" date="2016-12" db="EMBL/GenBank/DDBJ databases">
        <authorList>
            <person name="Song W.-J."/>
            <person name="Kurnit D.M."/>
        </authorList>
    </citation>
    <scope>NUCLEOTIDE SEQUENCE [LARGE SCALE GENOMIC DNA]</scope>
    <source>
        <strain evidence="1 2">CGB1038-1_S1</strain>
    </source>
</reference>
<evidence type="ECO:0000313" key="1">
    <source>
        <dbReference type="EMBL" id="ONN41823.1"/>
    </source>
</evidence>
<dbReference type="EMBL" id="MSTR01000012">
    <property type="protein sequence ID" value="ONN41823.1"/>
    <property type="molecule type" value="Genomic_DNA"/>
</dbReference>
<dbReference type="Proteomes" id="UP000189299">
    <property type="component" value="Unassembled WGS sequence"/>
</dbReference>
<dbReference type="RefSeq" id="WP_077151816.1">
    <property type="nucleotide sequence ID" value="NZ_CABMMO010000012.1"/>
</dbReference>
<gene>
    <name evidence="1" type="ORF">BTN92_11720</name>
</gene>
<proteinExistence type="predicted"/>
<sequence length="271" mass="29902">MKKIIKLGILSLTLGMTGGTMKAHTDTLNLETQSSLSEPQRGALTSTPLAETQVDIPVINTSNGNSKIQMSLVNGQAHLSMKIELKNPKPYLFVRFFTQEDGIYQSIPYSESGKYELTLSDEDIATLRQQVSESDYAAVGIDVLNADEQLPISMLYARDLLSAYDELTGNKTMTKSLSVQPFVIGKDSSIVGTFDNRGTTDKDTLMLIVNGLGRRIIQFNPVPESEQVENQSFQLYAEDFVDSIDKKVSILHLKDGKVFAQVDVPLRSSNN</sequence>
<dbReference type="AlphaFoldDB" id="A0A1V2UEW5"/>
<accession>A0A1V2UEW5</accession>
<evidence type="ECO:0000313" key="2">
    <source>
        <dbReference type="Proteomes" id="UP000189299"/>
    </source>
</evidence>
<protein>
    <submittedName>
        <fullName evidence="1">Uncharacterized protein</fullName>
    </submittedName>
</protein>
<name>A0A1V2UEW5_ENTMU</name>
<organism evidence="1 2">
    <name type="scientific">Enterococcus mundtii</name>
    <dbReference type="NCBI Taxonomy" id="53346"/>
    <lineage>
        <taxon>Bacteria</taxon>
        <taxon>Bacillati</taxon>
        <taxon>Bacillota</taxon>
        <taxon>Bacilli</taxon>
        <taxon>Lactobacillales</taxon>
        <taxon>Enterococcaceae</taxon>
        <taxon>Enterococcus</taxon>
    </lineage>
</organism>
<comment type="caution">
    <text evidence="1">The sequence shown here is derived from an EMBL/GenBank/DDBJ whole genome shotgun (WGS) entry which is preliminary data.</text>
</comment>